<dbReference type="GO" id="GO:0005886">
    <property type="term" value="C:plasma membrane"/>
    <property type="evidence" value="ECO:0007669"/>
    <property type="project" value="UniProtKB-SubCell"/>
</dbReference>
<evidence type="ECO:0000256" key="1">
    <source>
        <dbReference type="ARBA" id="ARBA00004651"/>
    </source>
</evidence>
<dbReference type="AlphaFoldDB" id="A0A7W3ZD97"/>
<reference evidence="8 9" key="1">
    <citation type="submission" date="2020-08" db="EMBL/GenBank/DDBJ databases">
        <title>Amycolatopsis sp. nov. DR6-1 isolated from Dendrobium heterocarpum.</title>
        <authorList>
            <person name="Tedsree N."/>
            <person name="Kuncharoen N."/>
            <person name="Likhitwitayawuid K."/>
            <person name="Tanasupawat S."/>
        </authorList>
    </citation>
    <scope>NUCLEOTIDE SEQUENCE [LARGE SCALE GENOMIC DNA]</scope>
    <source>
        <strain evidence="8 9">DR6-1</strain>
    </source>
</reference>
<feature type="transmembrane region" description="Helical" evidence="7">
    <location>
        <begin position="162"/>
        <end position="183"/>
    </location>
</feature>
<comment type="subcellular location">
    <subcellularLocation>
        <location evidence="1">Cell membrane</location>
        <topology evidence="1">Multi-pass membrane protein</topology>
    </subcellularLocation>
</comment>
<proteinExistence type="predicted"/>
<feature type="transmembrane region" description="Helical" evidence="7">
    <location>
        <begin position="243"/>
        <end position="261"/>
    </location>
</feature>
<feature type="transmembrane region" description="Helical" evidence="7">
    <location>
        <begin position="97"/>
        <end position="116"/>
    </location>
</feature>
<dbReference type="SUPFAM" id="SSF103473">
    <property type="entry name" value="MFS general substrate transporter"/>
    <property type="match status" value="1"/>
</dbReference>
<evidence type="ECO:0000256" key="7">
    <source>
        <dbReference type="SAM" id="Phobius"/>
    </source>
</evidence>
<evidence type="ECO:0000313" key="9">
    <source>
        <dbReference type="Proteomes" id="UP000526734"/>
    </source>
</evidence>
<sequence>MRQRAITARLLTAHGITGLGDGLWFTVWAVYLTRIRGFPAAEMGVGMGLGSGIGLLAVLPMGVLADRAGPRILLVALSAARATAVVGFVWVDSLWSLILASAVSAGAQSAAGGVRVTLVCKLTAQESRLRVLAQSRVVQHISYALGGLAGGAVLTVGTATPFFAALLVTAAAYLAAAGLTSRVPHVPPVPQARQHVATRAVRDWPFLAVMLATAPLTLCWAMLSTGLPVWVFQATAAPPWTSAFAVVVSSLAIALLQVRFTEGAKRVVNAVRAARWAGIFLALACLLYATGAWPRSTLLAFAVLAAGVVAMFVGELFFVSCRWGLSLRLMARDAEGQYQGVVATTESAVSAVGPAVVTGLLAGAGAGGWLILAGIVLVPVLPVPALVRRALRTRQRAGFASVAESE</sequence>
<evidence type="ECO:0000256" key="3">
    <source>
        <dbReference type="ARBA" id="ARBA00022475"/>
    </source>
</evidence>
<feature type="transmembrane region" description="Helical" evidence="7">
    <location>
        <begin position="368"/>
        <end position="387"/>
    </location>
</feature>
<keyword evidence="6 7" id="KW-0472">Membrane</keyword>
<dbReference type="RefSeq" id="WP_182894060.1">
    <property type="nucleotide sequence ID" value="NZ_JACGZW010000010.1"/>
</dbReference>
<dbReference type="Pfam" id="PF07690">
    <property type="entry name" value="MFS_1"/>
    <property type="match status" value="1"/>
</dbReference>
<protein>
    <submittedName>
        <fullName evidence="8">MFS transporter</fullName>
    </submittedName>
</protein>
<dbReference type="Gene3D" id="1.20.1250.20">
    <property type="entry name" value="MFS general substrate transporter like domains"/>
    <property type="match status" value="1"/>
</dbReference>
<feature type="transmembrane region" description="Helical" evidence="7">
    <location>
        <begin position="72"/>
        <end position="91"/>
    </location>
</feature>
<feature type="transmembrane region" description="Helical" evidence="7">
    <location>
        <begin position="43"/>
        <end position="65"/>
    </location>
</feature>
<keyword evidence="2" id="KW-0813">Transport</keyword>
<keyword evidence="5 7" id="KW-1133">Transmembrane helix</keyword>
<feature type="transmembrane region" description="Helical" evidence="7">
    <location>
        <begin position="137"/>
        <end position="156"/>
    </location>
</feature>
<dbReference type="EMBL" id="JACGZW010000010">
    <property type="protein sequence ID" value="MBB1157185.1"/>
    <property type="molecule type" value="Genomic_DNA"/>
</dbReference>
<dbReference type="InterPro" id="IPR001958">
    <property type="entry name" value="Tet-R_TetA/multi-R_MdtG-like"/>
</dbReference>
<dbReference type="Proteomes" id="UP000526734">
    <property type="component" value="Unassembled WGS sequence"/>
</dbReference>
<evidence type="ECO:0000256" key="6">
    <source>
        <dbReference type="ARBA" id="ARBA00023136"/>
    </source>
</evidence>
<feature type="transmembrane region" description="Helical" evidence="7">
    <location>
        <begin position="299"/>
        <end position="319"/>
    </location>
</feature>
<feature type="transmembrane region" description="Helical" evidence="7">
    <location>
        <begin position="273"/>
        <end position="293"/>
    </location>
</feature>
<evidence type="ECO:0000256" key="4">
    <source>
        <dbReference type="ARBA" id="ARBA00022692"/>
    </source>
</evidence>
<dbReference type="GO" id="GO:0022857">
    <property type="term" value="F:transmembrane transporter activity"/>
    <property type="evidence" value="ECO:0007669"/>
    <property type="project" value="InterPro"/>
</dbReference>
<dbReference type="PRINTS" id="PR01035">
    <property type="entry name" value="TCRTETA"/>
</dbReference>
<comment type="caution">
    <text evidence="8">The sequence shown here is derived from an EMBL/GenBank/DDBJ whole genome shotgun (WGS) entry which is preliminary data.</text>
</comment>
<evidence type="ECO:0000256" key="5">
    <source>
        <dbReference type="ARBA" id="ARBA00022989"/>
    </source>
</evidence>
<dbReference type="PANTHER" id="PTHR23517">
    <property type="entry name" value="RESISTANCE PROTEIN MDTM, PUTATIVE-RELATED-RELATED"/>
    <property type="match status" value="1"/>
</dbReference>
<dbReference type="PANTHER" id="PTHR23517:SF2">
    <property type="entry name" value="MULTIDRUG RESISTANCE PROTEIN MDTH"/>
    <property type="match status" value="1"/>
</dbReference>
<dbReference type="InterPro" id="IPR011701">
    <property type="entry name" value="MFS"/>
</dbReference>
<name>A0A7W3ZD97_9PSEU</name>
<keyword evidence="4 7" id="KW-0812">Transmembrane</keyword>
<feature type="transmembrane region" description="Helical" evidence="7">
    <location>
        <begin position="12"/>
        <end position="31"/>
    </location>
</feature>
<keyword evidence="3" id="KW-1003">Cell membrane</keyword>
<keyword evidence="9" id="KW-1185">Reference proteome</keyword>
<organism evidence="8 9">
    <name type="scientific">Amycolatopsis dendrobii</name>
    <dbReference type="NCBI Taxonomy" id="2760662"/>
    <lineage>
        <taxon>Bacteria</taxon>
        <taxon>Bacillati</taxon>
        <taxon>Actinomycetota</taxon>
        <taxon>Actinomycetes</taxon>
        <taxon>Pseudonocardiales</taxon>
        <taxon>Pseudonocardiaceae</taxon>
        <taxon>Amycolatopsis</taxon>
    </lineage>
</organism>
<evidence type="ECO:0000256" key="2">
    <source>
        <dbReference type="ARBA" id="ARBA00022448"/>
    </source>
</evidence>
<dbReference type="InterPro" id="IPR036259">
    <property type="entry name" value="MFS_trans_sf"/>
</dbReference>
<dbReference type="InterPro" id="IPR050171">
    <property type="entry name" value="MFS_Transporters"/>
</dbReference>
<feature type="transmembrane region" description="Helical" evidence="7">
    <location>
        <begin position="340"/>
        <end position="362"/>
    </location>
</feature>
<evidence type="ECO:0000313" key="8">
    <source>
        <dbReference type="EMBL" id="MBB1157185.1"/>
    </source>
</evidence>
<accession>A0A7W3ZD97</accession>
<gene>
    <name evidence="8" type="ORF">H4281_28910</name>
</gene>
<feature type="transmembrane region" description="Helical" evidence="7">
    <location>
        <begin position="204"/>
        <end position="223"/>
    </location>
</feature>